<dbReference type="EMBL" id="MFEY01000007">
    <property type="protein sequence ID" value="OGE90036.1"/>
    <property type="molecule type" value="Genomic_DNA"/>
</dbReference>
<evidence type="ECO:0000313" key="6">
    <source>
        <dbReference type="Proteomes" id="UP000177682"/>
    </source>
</evidence>
<dbReference type="PANTHER" id="PTHR43030:SF1">
    <property type="entry name" value="PHOSPHOENOLPYRUVATE SYNTHASE"/>
    <property type="match status" value="1"/>
</dbReference>
<keyword evidence="2" id="KW-0547">Nucleotide-binding</keyword>
<dbReference type="InterPro" id="IPR036637">
    <property type="entry name" value="Phosphohistidine_dom_sf"/>
</dbReference>
<dbReference type="PANTHER" id="PTHR43030">
    <property type="entry name" value="PHOSPHOENOLPYRUVATE SYNTHASE"/>
    <property type="match status" value="1"/>
</dbReference>
<reference evidence="5 6" key="1">
    <citation type="journal article" date="2016" name="Nat. Commun.">
        <title>Thousands of microbial genomes shed light on interconnected biogeochemical processes in an aquifer system.</title>
        <authorList>
            <person name="Anantharaman K."/>
            <person name="Brown C.T."/>
            <person name="Hug L.A."/>
            <person name="Sharon I."/>
            <person name="Castelle C.J."/>
            <person name="Probst A.J."/>
            <person name="Thomas B.C."/>
            <person name="Singh A."/>
            <person name="Wilkins M.J."/>
            <person name="Karaoz U."/>
            <person name="Brodie E.L."/>
            <person name="Williams K.H."/>
            <person name="Hubbard S.S."/>
            <person name="Banfield J.F."/>
        </authorList>
    </citation>
    <scope>NUCLEOTIDE SEQUENCE [LARGE SCALE GENOMIC DNA]</scope>
</reference>
<dbReference type="Pfam" id="PF00391">
    <property type="entry name" value="PEP-utilizers"/>
    <property type="match status" value="1"/>
</dbReference>
<dbReference type="InterPro" id="IPR008279">
    <property type="entry name" value="PEP-util_enz_mobile_dom"/>
</dbReference>
<sequence>MKKLKLLLTRDFNQWSNQMPRDIIVGQFPTMFGVGLTDQVIIFDGKSFGWHRFVEEMEQMKHDILKLPLTHRAFKLSTHLVFRNEVKEIRKVMTAKAIGIKDTAQFYSDFKKLFMKVYPYYAFAMFLPGPWADGFIKKHGDRGRKIVQIAYESRIKSEGLAKEVTNFMRNWLGPLLAKAGVSSDYLKLMSVAEIENFVYKHKLPKTEVLKDRDRGFVSIQNKIYPTRSPQALLLKRGIELVVEDLDRGGVRGQTAFGVKKVMGRVCKIVNSAQVNNFRPGSILVTHMTSPDYLSAMKKAKAIITDEGGVTCHAAITARELAKPCIIGTKTATQVFKDGDLVEVDANKGIVRKI</sequence>
<proteinExistence type="inferred from homology"/>
<dbReference type="SUPFAM" id="SSF52009">
    <property type="entry name" value="Phosphohistidine domain"/>
    <property type="match status" value="1"/>
</dbReference>
<keyword evidence="3" id="KW-0067">ATP-binding</keyword>
<evidence type="ECO:0000256" key="3">
    <source>
        <dbReference type="ARBA" id="ARBA00022840"/>
    </source>
</evidence>
<protein>
    <recommendedName>
        <fullName evidence="4">PEP-utilising enzyme mobile domain-containing protein</fullName>
    </recommendedName>
</protein>
<gene>
    <name evidence="5" type="ORF">A3E29_02915</name>
</gene>
<accession>A0A1F5PJD6</accession>
<comment type="similarity">
    <text evidence="1">Belongs to the PEP-utilizing enzyme family.</text>
</comment>
<dbReference type="GO" id="GO:0005524">
    <property type="term" value="F:ATP binding"/>
    <property type="evidence" value="ECO:0007669"/>
    <property type="project" value="UniProtKB-KW"/>
</dbReference>
<evidence type="ECO:0000259" key="4">
    <source>
        <dbReference type="Pfam" id="PF00391"/>
    </source>
</evidence>
<feature type="domain" description="PEP-utilising enzyme mobile" evidence="4">
    <location>
        <begin position="278"/>
        <end position="348"/>
    </location>
</feature>
<dbReference type="Gene3D" id="3.50.30.10">
    <property type="entry name" value="Phosphohistidine domain"/>
    <property type="match status" value="1"/>
</dbReference>
<evidence type="ECO:0000256" key="2">
    <source>
        <dbReference type="ARBA" id="ARBA00022741"/>
    </source>
</evidence>
<evidence type="ECO:0000313" key="5">
    <source>
        <dbReference type="EMBL" id="OGE90036.1"/>
    </source>
</evidence>
<comment type="caution">
    <text evidence="5">The sequence shown here is derived from an EMBL/GenBank/DDBJ whole genome shotgun (WGS) entry which is preliminary data.</text>
</comment>
<organism evidence="5 6">
    <name type="scientific">Candidatus Doudnabacteria bacterium RIFCSPHIGHO2_12_FULL_48_16</name>
    <dbReference type="NCBI Taxonomy" id="1817838"/>
    <lineage>
        <taxon>Bacteria</taxon>
        <taxon>Candidatus Doudnaibacteriota</taxon>
    </lineage>
</organism>
<dbReference type="AlphaFoldDB" id="A0A1F5PJD6"/>
<dbReference type="GO" id="GO:0008986">
    <property type="term" value="F:pyruvate, water dikinase activity"/>
    <property type="evidence" value="ECO:0007669"/>
    <property type="project" value="InterPro"/>
</dbReference>
<name>A0A1F5PJD6_9BACT</name>
<dbReference type="Proteomes" id="UP000177682">
    <property type="component" value="Unassembled WGS sequence"/>
</dbReference>
<evidence type="ECO:0000256" key="1">
    <source>
        <dbReference type="ARBA" id="ARBA00007837"/>
    </source>
</evidence>
<dbReference type="InterPro" id="IPR006319">
    <property type="entry name" value="PEP_synth"/>
</dbReference>